<gene>
    <name evidence="1" type="ORF">GRX66_17500</name>
</gene>
<evidence type="ECO:0000313" key="2">
    <source>
        <dbReference type="Proteomes" id="UP000471521"/>
    </source>
</evidence>
<accession>A0A6B0SP96</accession>
<proteinExistence type="predicted"/>
<sequence length="43" mass="4672">ARRLLKRADRAPSDENVAALRDALADREAELTLPEAVELAADV</sequence>
<reference evidence="1 2" key="1">
    <citation type="submission" date="2019-12" db="EMBL/GenBank/DDBJ databases">
        <title>Isolation and characterization of three novel carbon monoxide-oxidizing members of Halobacteria from salione crusts and soils.</title>
        <authorList>
            <person name="Myers M.R."/>
            <person name="King G.M."/>
        </authorList>
    </citation>
    <scope>NUCLEOTIDE SEQUENCE [LARGE SCALE GENOMIC DNA]</scope>
    <source>
        <strain evidence="1 2">PCN9</strain>
    </source>
</reference>
<protein>
    <submittedName>
        <fullName evidence="1">Homocitrate synthase</fullName>
    </submittedName>
</protein>
<feature type="non-terminal residue" evidence="1">
    <location>
        <position position="1"/>
    </location>
</feature>
<evidence type="ECO:0000313" key="1">
    <source>
        <dbReference type="EMBL" id="MXR22296.1"/>
    </source>
</evidence>
<dbReference type="AlphaFoldDB" id="A0A6B0SP96"/>
<organism evidence="1 2">
    <name type="scientific">Halobacterium bonnevillei</name>
    <dbReference type="NCBI Taxonomy" id="2692200"/>
    <lineage>
        <taxon>Archaea</taxon>
        <taxon>Methanobacteriati</taxon>
        <taxon>Methanobacteriota</taxon>
        <taxon>Stenosarchaea group</taxon>
        <taxon>Halobacteria</taxon>
        <taxon>Halobacteriales</taxon>
        <taxon>Halobacteriaceae</taxon>
        <taxon>Halobacterium</taxon>
    </lineage>
</organism>
<name>A0A6B0SP96_9EURY</name>
<dbReference type="EMBL" id="WUUU01000239">
    <property type="protein sequence ID" value="MXR22296.1"/>
    <property type="molecule type" value="Genomic_DNA"/>
</dbReference>
<comment type="caution">
    <text evidence="1">The sequence shown here is derived from an EMBL/GenBank/DDBJ whole genome shotgun (WGS) entry which is preliminary data.</text>
</comment>
<dbReference type="Proteomes" id="UP000471521">
    <property type="component" value="Unassembled WGS sequence"/>
</dbReference>
<keyword evidence="2" id="KW-1185">Reference proteome</keyword>